<dbReference type="EMBL" id="JAQSIO010000008">
    <property type="protein sequence ID" value="MDD0816580.1"/>
    <property type="molecule type" value="Genomic_DNA"/>
</dbReference>
<sequence length="368" mass="42269">MSTEHNPNSIFENLFILELANNHWGRLDRGLKIVHDFSQVVRFNNVRAAIKLQFREVDHFIHKDFRGREDIRYIKKTEVTKLSKAEYKTLTRTIKERGCIPMATAFDERSVDLCEELDLPLIKIASSDINDWFLIERIAETKKPVIVSTGGSSQKDIDDMVKFFANRNIPLAVNHCVSLYPSEDDELEINQIDYLKKLYPKNVIGYSTHEYTDWSSSMLLSYAKGARTWERHIDIEEGGIPVSPYCSLPHQIDTWFKAYHKAVAMCGGSGQSKRQPKKKETEYLDGLVRGVYVKRDLPAGYEFKHPGSDEDFYLAIPLQKGQLSCRETMNGLKLTRPVSRDAALTIDDVDSPYAQHESLRQAIYDRGL</sequence>
<organism evidence="2 3">
    <name type="scientific">Curvibacter microcysteis</name>
    <dbReference type="NCBI Taxonomy" id="3026419"/>
    <lineage>
        <taxon>Bacteria</taxon>
        <taxon>Pseudomonadati</taxon>
        <taxon>Pseudomonadota</taxon>
        <taxon>Betaproteobacteria</taxon>
        <taxon>Burkholderiales</taxon>
        <taxon>Comamonadaceae</taxon>
        <taxon>Curvibacter</taxon>
    </lineage>
</organism>
<feature type="domain" description="PseI/NeuA/B-like" evidence="1">
    <location>
        <begin position="49"/>
        <end position="237"/>
    </location>
</feature>
<evidence type="ECO:0000313" key="2">
    <source>
        <dbReference type="EMBL" id="MDD0816580.1"/>
    </source>
</evidence>
<proteinExistence type="predicted"/>
<protein>
    <submittedName>
        <fullName evidence="2">N-acetylneuraminate synthase family protein</fullName>
    </submittedName>
</protein>
<evidence type="ECO:0000313" key="3">
    <source>
        <dbReference type="Proteomes" id="UP001528672"/>
    </source>
</evidence>
<dbReference type="Gene3D" id="3.90.1210.10">
    <property type="entry name" value="Antifreeze-like/N-acetylneuraminic acid synthase C-terminal domain"/>
    <property type="match status" value="1"/>
</dbReference>
<accession>A0ABT5MJM6</accession>
<dbReference type="PANTHER" id="PTHR42966:SF1">
    <property type="entry name" value="SIALIC ACID SYNTHASE"/>
    <property type="match status" value="1"/>
</dbReference>
<dbReference type="PANTHER" id="PTHR42966">
    <property type="entry name" value="N-ACETYLNEURAMINATE SYNTHASE"/>
    <property type="match status" value="1"/>
</dbReference>
<dbReference type="InterPro" id="IPR013132">
    <property type="entry name" value="PseI/NeuA/B-like_N"/>
</dbReference>
<comment type="caution">
    <text evidence="2">The sequence shown here is derived from an EMBL/GenBank/DDBJ whole genome shotgun (WGS) entry which is preliminary data.</text>
</comment>
<dbReference type="InterPro" id="IPR013785">
    <property type="entry name" value="Aldolase_TIM"/>
</dbReference>
<reference evidence="2 3" key="1">
    <citation type="submission" date="2023-02" db="EMBL/GenBank/DDBJ databases">
        <title>Bacterial whole genome sequence for Curvibacter sp. HBC28.</title>
        <authorList>
            <person name="Le V."/>
            <person name="Ko S.-R."/>
            <person name="Ahn C.-Y."/>
            <person name="Oh H.-M."/>
        </authorList>
    </citation>
    <scope>NUCLEOTIDE SEQUENCE [LARGE SCALE GENOMIC DNA]</scope>
    <source>
        <strain evidence="2 3">HBC28</strain>
    </source>
</reference>
<dbReference type="Proteomes" id="UP001528672">
    <property type="component" value="Unassembled WGS sequence"/>
</dbReference>
<name>A0ABT5MJM6_9BURK</name>
<dbReference type="Gene3D" id="3.20.20.70">
    <property type="entry name" value="Aldolase class I"/>
    <property type="match status" value="1"/>
</dbReference>
<dbReference type="InterPro" id="IPR051690">
    <property type="entry name" value="PseI-like"/>
</dbReference>
<keyword evidence="3" id="KW-1185">Reference proteome</keyword>
<dbReference type="RefSeq" id="WP_273928464.1">
    <property type="nucleotide sequence ID" value="NZ_JAQSIO010000008.1"/>
</dbReference>
<evidence type="ECO:0000259" key="1">
    <source>
        <dbReference type="Pfam" id="PF03102"/>
    </source>
</evidence>
<gene>
    <name evidence="2" type="ORF">PSQ39_18215</name>
</gene>
<dbReference type="SUPFAM" id="SSF51569">
    <property type="entry name" value="Aldolase"/>
    <property type="match status" value="1"/>
</dbReference>
<dbReference type="Pfam" id="PF03102">
    <property type="entry name" value="NeuB"/>
    <property type="match status" value="1"/>
</dbReference>